<evidence type="ECO:0000313" key="2">
    <source>
        <dbReference type="Proteomes" id="UP000233256"/>
    </source>
</evidence>
<dbReference type="AlphaFoldDB" id="A0A2N1PMI9"/>
<dbReference type="Proteomes" id="UP000233256">
    <property type="component" value="Unassembled WGS sequence"/>
</dbReference>
<protein>
    <submittedName>
        <fullName evidence="1">Uncharacterized protein</fullName>
    </submittedName>
</protein>
<accession>A0A2N1PMI9</accession>
<dbReference type="EMBL" id="PGXC01000016">
    <property type="protein sequence ID" value="PKK89548.1"/>
    <property type="molecule type" value="Genomic_DNA"/>
</dbReference>
<reference evidence="1 2" key="1">
    <citation type="journal article" date="2017" name="ISME J.">
        <title>Potential for microbial H2 and metal transformations associated with novel bacteria and archaea in deep terrestrial subsurface sediments.</title>
        <authorList>
            <person name="Hernsdorf A.W."/>
            <person name="Amano Y."/>
            <person name="Miyakawa K."/>
            <person name="Ise K."/>
            <person name="Suzuki Y."/>
            <person name="Anantharaman K."/>
            <person name="Probst A."/>
            <person name="Burstein D."/>
            <person name="Thomas B.C."/>
            <person name="Banfield J.F."/>
        </authorList>
    </citation>
    <scope>NUCLEOTIDE SEQUENCE [LARGE SCALE GENOMIC DNA]</scope>
    <source>
        <strain evidence="1">HGW-Wallbacteria-1</strain>
    </source>
</reference>
<evidence type="ECO:0000313" key="1">
    <source>
        <dbReference type="EMBL" id="PKK89548.1"/>
    </source>
</evidence>
<gene>
    <name evidence="1" type="ORF">CVV64_14165</name>
</gene>
<comment type="caution">
    <text evidence="1">The sequence shown here is derived from an EMBL/GenBank/DDBJ whole genome shotgun (WGS) entry which is preliminary data.</text>
</comment>
<name>A0A2N1PMI9_9BACT</name>
<proteinExistence type="predicted"/>
<organism evidence="1 2">
    <name type="scientific">Candidatus Wallbacteria bacterium HGW-Wallbacteria-1</name>
    <dbReference type="NCBI Taxonomy" id="2013854"/>
    <lineage>
        <taxon>Bacteria</taxon>
        <taxon>Candidatus Walliibacteriota</taxon>
    </lineage>
</organism>
<sequence>MTLLREYFEKSDTLELVVETMNNRRCGTNYLLKSGRNARAINMINGNMVSRCTGHFDAGRG</sequence>